<evidence type="ECO:0000313" key="2">
    <source>
        <dbReference type="Proteomes" id="UP001173801"/>
    </source>
</evidence>
<proteinExistence type="predicted"/>
<dbReference type="EMBL" id="JANURM010000002">
    <property type="protein sequence ID" value="MDL0088188.1"/>
    <property type="molecule type" value="Genomic_DNA"/>
</dbReference>
<keyword evidence="2" id="KW-1185">Reference proteome</keyword>
<accession>A0ABT7HNI6</accession>
<gene>
    <name evidence="1" type="ORF">NYG85_02200</name>
</gene>
<comment type="caution">
    <text evidence="1">The sequence shown here is derived from an EMBL/GenBank/DDBJ whole genome shotgun (WGS) entry which is preliminary data.</text>
</comment>
<evidence type="ECO:0000313" key="1">
    <source>
        <dbReference type="EMBL" id="MDL0088188.1"/>
    </source>
</evidence>
<protein>
    <submittedName>
        <fullName evidence="1">Cys/Met metabolism pyridoxal-phosphate-dependent enzyme</fullName>
    </submittedName>
</protein>
<sequence>MQTSLTKFSTTRLPADHLLSGALLGGITTLGYDLSQNLETTQIVKNVVKNAISGGIATASVINASNSLVQGRYANAAISVAVGIAGVYLAQKIIK</sequence>
<dbReference type="Proteomes" id="UP001173801">
    <property type="component" value="Unassembled WGS sequence"/>
</dbReference>
<reference evidence="1" key="1">
    <citation type="submission" date="2022-08" db="EMBL/GenBank/DDBJ databases">
        <authorList>
            <person name="Wang H."/>
        </authorList>
    </citation>
    <scope>NUCLEOTIDE SEQUENCE</scope>
    <source>
        <strain evidence="1">PS10</strain>
    </source>
</reference>
<dbReference type="RefSeq" id="WP_284936844.1">
    <property type="nucleotide sequence ID" value="NZ_JANURM010000002.1"/>
</dbReference>
<organism evidence="1 2">
    <name type="scientific">Campylobacter gastrosuis</name>
    <dbReference type="NCBI Taxonomy" id="2974576"/>
    <lineage>
        <taxon>Bacteria</taxon>
        <taxon>Pseudomonadati</taxon>
        <taxon>Campylobacterota</taxon>
        <taxon>Epsilonproteobacteria</taxon>
        <taxon>Campylobacterales</taxon>
        <taxon>Campylobacteraceae</taxon>
        <taxon>Campylobacter</taxon>
    </lineage>
</organism>
<name>A0ABT7HNI6_9BACT</name>
<reference evidence="1" key="2">
    <citation type="journal article" date="2023" name="Microorganisms">
        <title>Isolation and Genomic Characteristics of Cat-Borne Campylobacter felis sp. nov. and Sheep-Borne Campylobacter ovis sp. nov.</title>
        <authorList>
            <person name="Wang H."/>
            <person name="Li Y."/>
            <person name="Gu Y."/>
            <person name="Zhou G."/>
            <person name="Chen X."/>
            <person name="Zhang X."/>
            <person name="Shao Z."/>
            <person name="Zhang J."/>
            <person name="Zhang M."/>
        </authorList>
    </citation>
    <scope>NUCLEOTIDE SEQUENCE</scope>
    <source>
        <strain evidence="1">PS10</strain>
    </source>
</reference>